<reference evidence="2 3" key="1">
    <citation type="submission" date="2024-09" db="EMBL/GenBank/DDBJ databases">
        <authorList>
            <person name="Sun Q."/>
            <person name="Mori K."/>
        </authorList>
    </citation>
    <scope>NUCLEOTIDE SEQUENCE [LARGE SCALE GENOMIC DNA]</scope>
    <source>
        <strain evidence="2 3">CCM 8654</strain>
    </source>
</reference>
<dbReference type="SUPFAM" id="SSF88713">
    <property type="entry name" value="Glycoside hydrolase/deacetylase"/>
    <property type="match status" value="1"/>
</dbReference>
<evidence type="ECO:0000313" key="2">
    <source>
        <dbReference type="EMBL" id="MFC0220877.1"/>
    </source>
</evidence>
<dbReference type="PANTHER" id="PTHR10587">
    <property type="entry name" value="GLYCOSYL TRANSFERASE-RELATED"/>
    <property type="match status" value="1"/>
</dbReference>
<sequence>MALTVDDGPNGSDTRAVLDLLGEHGVRATFCLVGSRVRAPGGADLVRRIAREGHGLGNHAWSYADLGTWSSARVRESLVATTAAIGEALGDPRPPVPWFRAPNGSWGRSAGVARELGMRPLDVGATIGDWLTQDVGGLVTALRRAVRPGGIVTVHDGGGDRSGTVAALAEVVPELLAGGWRFTPPPADG</sequence>
<evidence type="ECO:0000259" key="1">
    <source>
        <dbReference type="PROSITE" id="PS51677"/>
    </source>
</evidence>
<dbReference type="Gene3D" id="3.20.20.370">
    <property type="entry name" value="Glycoside hydrolase/deacetylase"/>
    <property type="match status" value="1"/>
</dbReference>
<accession>A0ABV6DVX8</accession>
<dbReference type="EC" id="3.-.-.-" evidence="2"/>
<keyword evidence="2" id="KW-0378">Hydrolase</keyword>
<dbReference type="Proteomes" id="UP001589698">
    <property type="component" value="Unassembled WGS sequence"/>
</dbReference>
<dbReference type="GO" id="GO:0016787">
    <property type="term" value="F:hydrolase activity"/>
    <property type="evidence" value="ECO:0007669"/>
    <property type="project" value="UniProtKB-KW"/>
</dbReference>
<organism evidence="2 3">
    <name type="scientific">Nocardioides zeicaulis</name>
    <dbReference type="NCBI Taxonomy" id="1776857"/>
    <lineage>
        <taxon>Bacteria</taxon>
        <taxon>Bacillati</taxon>
        <taxon>Actinomycetota</taxon>
        <taxon>Actinomycetes</taxon>
        <taxon>Propionibacteriales</taxon>
        <taxon>Nocardioidaceae</taxon>
        <taxon>Nocardioides</taxon>
    </lineage>
</organism>
<dbReference type="EMBL" id="JBHLXH010000001">
    <property type="protein sequence ID" value="MFC0220877.1"/>
    <property type="molecule type" value="Genomic_DNA"/>
</dbReference>
<gene>
    <name evidence="2" type="ORF">ACFFJG_00180</name>
</gene>
<comment type="caution">
    <text evidence="2">The sequence shown here is derived from an EMBL/GenBank/DDBJ whole genome shotgun (WGS) entry which is preliminary data.</text>
</comment>
<feature type="domain" description="NodB homology" evidence="1">
    <location>
        <begin position="1"/>
        <end position="183"/>
    </location>
</feature>
<dbReference type="RefSeq" id="WP_378516595.1">
    <property type="nucleotide sequence ID" value="NZ_CBCSDI010000053.1"/>
</dbReference>
<name>A0ABV6DVX8_9ACTN</name>
<dbReference type="InterPro" id="IPR011330">
    <property type="entry name" value="Glyco_hydro/deAcase_b/a-brl"/>
</dbReference>
<protein>
    <submittedName>
        <fullName evidence="2">Polysaccharide deacetylase family protein</fullName>
        <ecNumber evidence="2">3.-.-.-</ecNumber>
    </submittedName>
</protein>
<keyword evidence="3" id="KW-1185">Reference proteome</keyword>
<proteinExistence type="predicted"/>
<dbReference type="Pfam" id="PF01522">
    <property type="entry name" value="Polysacc_deac_1"/>
    <property type="match status" value="1"/>
</dbReference>
<dbReference type="PROSITE" id="PS51677">
    <property type="entry name" value="NODB"/>
    <property type="match status" value="1"/>
</dbReference>
<evidence type="ECO:0000313" key="3">
    <source>
        <dbReference type="Proteomes" id="UP001589698"/>
    </source>
</evidence>
<dbReference type="InterPro" id="IPR002509">
    <property type="entry name" value="NODB_dom"/>
</dbReference>
<dbReference type="CDD" id="cd10917">
    <property type="entry name" value="CE4_NodB_like_6s_7s"/>
    <property type="match status" value="1"/>
</dbReference>
<dbReference type="InterPro" id="IPR050248">
    <property type="entry name" value="Polysacc_deacetylase_ArnD"/>
</dbReference>